<dbReference type="Pfam" id="PF13561">
    <property type="entry name" value="adh_short_C2"/>
    <property type="match status" value="1"/>
</dbReference>
<dbReference type="CDD" id="cd05233">
    <property type="entry name" value="SDR_c"/>
    <property type="match status" value="1"/>
</dbReference>
<evidence type="ECO:0000313" key="3">
    <source>
        <dbReference type="EMBL" id="PNS21826.1"/>
    </source>
</evidence>
<dbReference type="SUPFAM" id="SSF51735">
    <property type="entry name" value="NAD(P)-binding Rossmann-fold domains"/>
    <property type="match status" value="1"/>
</dbReference>
<comment type="similarity">
    <text evidence="1">Belongs to the short-chain dehydrogenases/reductases (SDR) family.</text>
</comment>
<name>A0A2K1R3F5_9PEZI</name>
<dbReference type="PANTHER" id="PTHR42760">
    <property type="entry name" value="SHORT-CHAIN DEHYDROGENASES/REDUCTASES FAMILY MEMBER"/>
    <property type="match status" value="1"/>
</dbReference>
<dbReference type="AlphaFoldDB" id="A0A2K1R3F5"/>
<dbReference type="EMBL" id="NKHZ01000001">
    <property type="protein sequence ID" value="PNS21826.1"/>
    <property type="molecule type" value="Genomic_DNA"/>
</dbReference>
<dbReference type="InParanoid" id="A0A2K1R3F5"/>
<dbReference type="PRINTS" id="PR00081">
    <property type="entry name" value="GDHRDH"/>
</dbReference>
<keyword evidence="4" id="KW-1185">Reference proteome</keyword>
<gene>
    <name evidence="3" type="ORF">CAC42_424</name>
</gene>
<dbReference type="Proteomes" id="UP000243797">
    <property type="component" value="Unassembled WGS sequence"/>
</dbReference>
<comment type="caution">
    <text evidence="3">The sequence shown here is derived from an EMBL/GenBank/DDBJ whole genome shotgun (WGS) entry which is preliminary data.</text>
</comment>
<sequence>MKLHLDGKHVLVTGGSKGIGKAIVESFAAEGAHVHFCSRSQGPANETQRVLRTKYPNVTIDSAIVDIASPASVSAWVSGLAEQHPIDVVVSNVSALAIPNTPENWDAAYTTDMKALYTLAAAAEPHLDKSKGNLIAISSVSGREVDFTAPGPYGAFKAAVVHYTAQLSRAWAPRGMRANTVSPGNIYIADGVWGGIERDSPNLFAAQMKANPTGRMGKAEEIADAVVFLASPRSSFTSGANLVIDGSLVAGVQF</sequence>
<organism evidence="3 4">
    <name type="scientific">Sphaceloma murrayae</name>
    <dbReference type="NCBI Taxonomy" id="2082308"/>
    <lineage>
        <taxon>Eukaryota</taxon>
        <taxon>Fungi</taxon>
        <taxon>Dikarya</taxon>
        <taxon>Ascomycota</taxon>
        <taxon>Pezizomycotina</taxon>
        <taxon>Dothideomycetes</taxon>
        <taxon>Dothideomycetidae</taxon>
        <taxon>Myriangiales</taxon>
        <taxon>Elsinoaceae</taxon>
        <taxon>Sphaceloma</taxon>
    </lineage>
</organism>
<proteinExistence type="inferred from homology"/>
<evidence type="ECO:0000256" key="2">
    <source>
        <dbReference type="ARBA" id="ARBA00023002"/>
    </source>
</evidence>
<evidence type="ECO:0000256" key="1">
    <source>
        <dbReference type="ARBA" id="ARBA00006484"/>
    </source>
</evidence>
<protein>
    <submittedName>
        <fullName evidence="3">Carbonyl reductase family member 4</fullName>
    </submittedName>
</protein>
<dbReference type="STRING" id="2082308.A0A2K1R3F5"/>
<dbReference type="GO" id="GO:0016616">
    <property type="term" value="F:oxidoreductase activity, acting on the CH-OH group of donors, NAD or NADP as acceptor"/>
    <property type="evidence" value="ECO:0007669"/>
    <property type="project" value="TreeGrafter"/>
</dbReference>
<dbReference type="PANTHER" id="PTHR42760:SF115">
    <property type="entry name" value="3-OXOACYL-[ACYL-CARRIER-PROTEIN] REDUCTASE FABG"/>
    <property type="match status" value="1"/>
</dbReference>
<reference evidence="3 4" key="1">
    <citation type="submission" date="2017-06" db="EMBL/GenBank/DDBJ databases">
        <title>Draft genome sequence of a variant of Elsinoe murrayae.</title>
        <authorList>
            <person name="Cheng Q."/>
        </authorList>
    </citation>
    <scope>NUCLEOTIDE SEQUENCE [LARGE SCALE GENOMIC DNA]</scope>
    <source>
        <strain evidence="3 4">CQ-2017a</strain>
    </source>
</reference>
<evidence type="ECO:0000313" key="4">
    <source>
        <dbReference type="Proteomes" id="UP000243797"/>
    </source>
</evidence>
<accession>A0A2K1R3F5</accession>
<dbReference type="OrthoDB" id="47007at2759"/>
<dbReference type="InterPro" id="IPR036291">
    <property type="entry name" value="NAD(P)-bd_dom_sf"/>
</dbReference>
<dbReference type="InterPro" id="IPR002347">
    <property type="entry name" value="SDR_fam"/>
</dbReference>
<dbReference type="Gene3D" id="3.40.50.720">
    <property type="entry name" value="NAD(P)-binding Rossmann-like Domain"/>
    <property type="match status" value="1"/>
</dbReference>
<keyword evidence="2" id="KW-0560">Oxidoreductase</keyword>